<comment type="subunit">
    <text evidence="9">Homodimer. Forms a heterotetramer composed of two Mre11 subunits and two Rad50 subunits.</text>
</comment>
<organism evidence="12 13">
    <name type="scientific">Methanocaldococcus vulcanius (strain ATCC 700851 / DSM 12094 / M7)</name>
    <name type="common">Methanococcus vulcanius</name>
    <dbReference type="NCBI Taxonomy" id="579137"/>
    <lineage>
        <taxon>Archaea</taxon>
        <taxon>Methanobacteriati</taxon>
        <taxon>Methanobacteriota</taxon>
        <taxon>Methanomada group</taxon>
        <taxon>Methanococci</taxon>
        <taxon>Methanococcales</taxon>
        <taxon>Methanocaldococcaceae</taxon>
        <taxon>Methanocaldococcus</taxon>
    </lineage>
</organism>
<keyword evidence="6 9" id="KW-0269">Exonuclease</keyword>
<dbReference type="HOGENOM" id="CLU_026621_5_2_2"/>
<dbReference type="InterPro" id="IPR029052">
    <property type="entry name" value="Metallo-depent_PP-like"/>
</dbReference>
<feature type="domain" description="Calcineurin-like phosphoesterase" evidence="10">
    <location>
        <begin position="1"/>
        <end position="186"/>
    </location>
</feature>
<evidence type="ECO:0000256" key="1">
    <source>
        <dbReference type="ARBA" id="ARBA00022722"/>
    </source>
</evidence>
<dbReference type="Gene3D" id="3.60.21.10">
    <property type="match status" value="1"/>
</dbReference>
<dbReference type="GO" id="GO:0030145">
    <property type="term" value="F:manganese ion binding"/>
    <property type="evidence" value="ECO:0007669"/>
    <property type="project" value="UniProtKB-UniRule"/>
</dbReference>
<keyword evidence="4 9" id="KW-0227">DNA damage</keyword>
<dbReference type="Pfam" id="PF22226">
    <property type="entry name" value="Mre11_C"/>
    <property type="match status" value="1"/>
</dbReference>
<dbReference type="EMBL" id="CP001787">
    <property type="protein sequence ID" value="ACX72983.1"/>
    <property type="molecule type" value="Genomic_DNA"/>
</dbReference>
<sequence>MLFVHIADNHLGYRQYNLDDREKDIYKAFKTCIDQILEIRPDVVLHCGDLFNDIRPPVRALKVAMQGFKKLKEKGIKVYIVAGNHETPRRESEDTPISLFRDYVHILNGYDVIDGEIFLCGTRFHRKSKREKILEKLKEFEVKAKSYNKRILMLHQGVNPYLPYDYEIELFDLPKFNYYALGHVHSRILERVNEGILAYSGSTEIIYRNEYENYKKEGKGFYLVDYSKNELDLSDIEKINIECREFVEVNIKDEKSLNEAINTIKKCKDKPVVYGKIKKEFKPLFDLISNKILINKAVLVDDEFVNINDNLDIEAIDIKKTLIEYANKQGVDGNLVLELYKCLLTNDDWKHLLQNYYNSKFRG</sequence>
<keyword evidence="1 9" id="KW-0540">Nuclease</keyword>
<feature type="domain" description="DNA double-strand break repair protein Mre11 C-terminal Rad50-binding" evidence="11">
    <location>
        <begin position="318"/>
        <end position="361"/>
    </location>
</feature>
<evidence type="ECO:0000256" key="7">
    <source>
        <dbReference type="ARBA" id="ARBA00023204"/>
    </source>
</evidence>
<dbReference type="Gene3D" id="3.30.160.600">
    <property type="match status" value="1"/>
</dbReference>
<dbReference type="InterPro" id="IPR055244">
    <property type="entry name" value="Mre11_C_arc"/>
</dbReference>
<keyword evidence="8 9" id="KW-0464">Manganese</keyword>
<dbReference type="HAMAP" id="MF_02044">
    <property type="entry name" value="Mre11"/>
    <property type="match status" value="1"/>
</dbReference>
<dbReference type="AlphaFoldDB" id="C9RHD1"/>
<evidence type="ECO:0000256" key="5">
    <source>
        <dbReference type="ARBA" id="ARBA00022801"/>
    </source>
</evidence>
<dbReference type="InterPro" id="IPR050535">
    <property type="entry name" value="DNA_Repair-Maintenance_Comp"/>
</dbReference>
<dbReference type="GO" id="GO:0008408">
    <property type="term" value="F:3'-5' exonuclease activity"/>
    <property type="evidence" value="ECO:0007669"/>
    <property type="project" value="UniProtKB-UniRule"/>
</dbReference>
<evidence type="ECO:0000313" key="13">
    <source>
        <dbReference type="Proteomes" id="UP000002063"/>
    </source>
</evidence>
<comment type="cofactor">
    <cofactor evidence="9">
        <name>Mn(2+)</name>
        <dbReference type="ChEBI" id="CHEBI:29035"/>
    </cofactor>
    <text evidence="9">Binds 2 manganese ions per subunit.</text>
</comment>
<feature type="binding site" evidence="9">
    <location>
        <position position="8"/>
    </location>
    <ligand>
        <name>Mn(2+)</name>
        <dbReference type="ChEBI" id="CHEBI:29035"/>
        <label>1</label>
    </ligand>
</feature>
<comment type="similarity">
    <text evidence="9">Belongs to the MRE11/RAD32 family.</text>
</comment>
<evidence type="ECO:0000256" key="9">
    <source>
        <dbReference type="HAMAP-Rule" id="MF_02044"/>
    </source>
</evidence>
<dbReference type="GO" id="GO:0004519">
    <property type="term" value="F:endonuclease activity"/>
    <property type="evidence" value="ECO:0007669"/>
    <property type="project" value="UniProtKB-UniRule"/>
</dbReference>
<gene>
    <name evidence="9" type="primary">mre11</name>
    <name evidence="12" type="ordered locus">Metvu_1125</name>
</gene>
<feature type="binding site" evidence="9">
    <location>
        <position position="185"/>
    </location>
    <ligand>
        <name>Mn(2+)</name>
        <dbReference type="ChEBI" id="CHEBI:29035"/>
        <label>1</label>
    </ligand>
</feature>
<feature type="binding site" evidence="9">
    <location>
        <position position="49"/>
    </location>
    <ligand>
        <name>Mn(2+)</name>
        <dbReference type="ChEBI" id="CHEBI:29035"/>
        <label>1</label>
    </ligand>
</feature>
<comment type="function">
    <text evidence="9">Part of the Rad50/Mre11 complex, which is involved in the early steps of DNA double-strand break (DSB) repair. The complex may facilitate opening of the processed DNA ends to aid in the recruitment of HerA and NurA. Mre11 binds to DSB ends and has both double-stranded 3'-5' exonuclease activity and single-stranded endonuclease activity.</text>
</comment>
<evidence type="ECO:0000256" key="6">
    <source>
        <dbReference type="ARBA" id="ARBA00022839"/>
    </source>
</evidence>
<dbReference type="Proteomes" id="UP000002063">
    <property type="component" value="Chromosome"/>
</dbReference>
<keyword evidence="13" id="KW-1185">Reference proteome</keyword>
<dbReference type="RefSeq" id="WP_015733203.1">
    <property type="nucleotide sequence ID" value="NC_013407.1"/>
</dbReference>
<evidence type="ECO:0000256" key="4">
    <source>
        <dbReference type="ARBA" id="ARBA00022763"/>
    </source>
</evidence>
<feature type="binding site" evidence="9">
    <location>
        <position position="10"/>
    </location>
    <ligand>
        <name>Mn(2+)</name>
        <dbReference type="ChEBI" id="CHEBI:29035"/>
        <label>1</label>
    </ligand>
</feature>
<keyword evidence="5 9" id="KW-0378">Hydrolase</keyword>
<dbReference type="InterPro" id="IPR032885">
    <property type="entry name" value="Mre11_archaea-type"/>
</dbReference>
<dbReference type="GO" id="GO:0000403">
    <property type="term" value="F:Y-form DNA binding"/>
    <property type="evidence" value="ECO:0007669"/>
    <property type="project" value="UniProtKB-UniRule"/>
</dbReference>
<dbReference type="PANTHER" id="PTHR30337:SF0">
    <property type="entry name" value="NUCLEASE SBCCD SUBUNIT D"/>
    <property type="match status" value="1"/>
</dbReference>
<name>C9RHD1_METVM</name>
<evidence type="ECO:0000256" key="2">
    <source>
        <dbReference type="ARBA" id="ARBA00022723"/>
    </source>
</evidence>
<feature type="binding site" evidence="9">
    <location>
        <position position="155"/>
    </location>
    <ligand>
        <name>Mn(2+)</name>
        <dbReference type="ChEBI" id="CHEBI:29035"/>
        <label>2</label>
    </ligand>
</feature>
<keyword evidence="2 9" id="KW-0479">Metal-binding</keyword>
<dbReference type="Pfam" id="PF00149">
    <property type="entry name" value="Metallophos"/>
    <property type="match status" value="1"/>
</dbReference>
<dbReference type="OrthoDB" id="11638at2157"/>
<evidence type="ECO:0000259" key="11">
    <source>
        <dbReference type="Pfam" id="PF22226"/>
    </source>
</evidence>
<dbReference type="GO" id="GO:0045027">
    <property type="term" value="F:DNA end binding"/>
    <property type="evidence" value="ECO:0007669"/>
    <property type="project" value="UniProtKB-UniRule"/>
</dbReference>
<dbReference type="PANTHER" id="PTHR30337">
    <property type="entry name" value="COMPONENT OF ATP-DEPENDENT DSDNA EXONUCLEASE"/>
    <property type="match status" value="1"/>
</dbReference>
<accession>C9RHD1</accession>
<dbReference type="InterPro" id="IPR041796">
    <property type="entry name" value="Mre11_N"/>
</dbReference>
<dbReference type="CDD" id="cd00840">
    <property type="entry name" value="MPP_Mre11_N"/>
    <property type="match status" value="1"/>
</dbReference>
<dbReference type="Gene3D" id="6.10.10.50">
    <property type="entry name" value="Mre11, C-terminal domain-like"/>
    <property type="match status" value="1"/>
</dbReference>
<keyword evidence="7 9" id="KW-0234">DNA repair</keyword>
<protein>
    <recommendedName>
        <fullName evidence="9">DNA double-strand break repair protein Mre11</fullName>
        <ecNumber evidence="9">3.1.-.-</ecNumber>
    </recommendedName>
</protein>
<dbReference type="STRING" id="579137.Metvu_1125"/>
<proteinExistence type="inferred from homology"/>
<dbReference type="GeneID" id="8513464"/>
<comment type="activity regulation">
    <text evidence="9">Nuclease activity is regulated by Rad50.</text>
</comment>
<feature type="active site" description="Proton donor" evidence="9">
    <location>
        <position position="85"/>
    </location>
</feature>
<dbReference type="GO" id="GO:0006302">
    <property type="term" value="P:double-strand break repair"/>
    <property type="evidence" value="ECO:0007669"/>
    <property type="project" value="UniProtKB-UniRule"/>
</dbReference>
<reference evidence="12" key="1">
    <citation type="submission" date="2009-10" db="EMBL/GenBank/DDBJ databases">
        <title>Complete sequence of chromosome of Methanocaldococcus vulcanius M7.</title>
        <authorList>
            <consortium name="US DOE Joint Genome Institute"/>
            <person name="Lucas S."/>
            <person name="Copeland A."/>
            <person name="Lapidus A."/>
            <person name="Glavina del Rio T."/>
            <person name="Dalin E."/>
            <person name="Tice H."/>
            <person name="Bruce D."/>
            <person name="Goodwin L."/>
            <person name="Pitluck S."/>
            <person name="Lcollab F.I."/>
            <person name="Brettin T."/>
            <person name="Detter J.C."/>
            <person name="Han C."/>
            <person name="Tapia R."/>
            <person name="Kuske C.R."/>
            <person name="Schmutz J."/>
            <person name="Larimer F."/>
            <person name="Land M."/>
            <person name="Hauser L."/>
            <person name="Kyrpides N."/>
            <person name="Ovchinikova G."/>
            <person name="Sieprawska-Lupa M."/>
            <person name="Whitman W.B."/>
            <person name="Woyke T."/>
        </authorList>
    </citation>
    <scope>NUCLEOTIDE SEQUENCE [LARGE SCALE GENOMIC DNA]</scope>
    <source>
        <strain evidence="12">M7</strain>
    </source>
</reference>
<evidence type="ECO:0000259" key="10">
    <source>
        <dbReference type="Pfam" id="PF00149"/>
    </source>
</evidence>
<dbReference type="InterPro" id="IPR004843">
    <property type="entry name" value="Calcineurin-like_PHP"/>
</dbReference>
<feature type="binding site" evidence="9">
    <location>
        <position position="49"/>
    </location>
    <ligand>
        <name>Mn(2+)</name>
        <dbReference type="ChEBI" id="CHEBI:29035"/>
        <label>2</label>
    </ligand>
</feature>
<evidence type="ECO:0000313" key="12">
    <source>
        <dbReference type="EMBL" id="ACX72983.1"/>
    </source>
</evidence>
<evidence type="ECO:0000256" key="8">
    <source>
        <dbReference type="ARBA" id="ARBA00023211"/>
    </source>
</evidence>
<evidence type="ECO:0000256" key="3">
    <source>
        <dbReference type="ARBA" id="ARBA00022759"/>
    </source>
</evidence>
<dbReference type="eggNOG" id="arCOG00397">
    <property type="taxonomic scope" value="Archaea"/>
</dbReference>
<dbReference type="SUPFAM" id="SSF56300">
    <property type="entry name" value="Metallo-dependent phosphatases"/>
    <property type="match status" value="1"/>
</dbReference>
<feature type="binding site" evidence="9">
    <location>
        <position position="183"/>
    </location>
    <ligand>
        <name>Mn(2+)</name>
        <dbReference type="ChEBI" id="CHEBI:29035"/>
        <label>2</label>
    </ligand>
</feature>
<dbReference type="EC" id="3.1.-.-" evidence="9"/>
<keyword evidence="3 9" id="KW-0255">Endonuclease</keyword>
<dbReference type="KEGG" id="mvu:Metvu_1125"/>
<feature type="binding site" evidence="9">
    <location>
        <position position="84"/>
    </location>
    <ligand>
        <name>Mn(2+)</name>
        <dbReference type="ChEBI" id="CHEBI:29035"/>
        <label>2</label>
    </ligand>
</feature>